<dbReference type="AlphaFoldDB" id="A0A1F4TP04"/>
<reference evidence="1 2" key="1">
    <citation type="journal article" date="2016" name="Nat. Commun.">
        <title>Thousands of microbial genomes shed light on interconnected biogeochemical processes in an aquifer system.</title>
        <authorList>
            <person name="Anantharaman K."/>
            <person name="Brown C.T."/>
            <person name="Hug L.A."/>
            <person name="Sharon I."/>
            <person name="Castelle C.J."/>
            <person name="Probst A.J."/>
            <person name="Thomas B.C."/>
            <person name="Singh A."/>
            <person name="Wilkins M.J."/>
            <person name="Karaoz U."/>
            <person name="Brodie E.L."/>
            <person name="Williams K.H."/>
            <person name="Hubbard S.S."/>
            <person name="Banfield J.F."/>
        </authorList>
    </citation>
    <scope>NUCLEOTIDE SEQUENCE [LARGE SCALE GENOMIC DNA]</scope>
</reference>
<name>A0A1F4TP04_UNCSA</name>
<gene>
    <name evidence="1" type="ORF">A2462_07675</name>
</gene>
<dbReference type="EMBL" id="MEUI01000016">
    <property type="protein sequence ID" value="OGC34441.1"/>
    <property type="molecule type" value="Genomic_DNA"/>
</dbReference>
<proteinExistence type="predicted"/>
<protein>
    <submittedName>
        <fullName evidence="1">Uncharacterized protein</fullName>
    </submittedName>
</protein>
<dbReference type="Proteomes" id="UP000177309">
    <property type="component" value="Unassembled WGS sequence"/>
</dbReference>
<comment type="caution">
    <text evidence="1">The sequence shown here is derived from an EMBL/GenBank/DDBJ whole genome shotgun (WGS) entry which is preliminary data.</text>
</comment>
<organism evidence="1 2">
    <name type="scientific">candidate division WOR-1 bacterium RIFOXYC2_FULL_41_25</name>
    <dbReference type="NCBI Taxonomy" id="1802586"/>
    <lineage>
        <taxon>Bacteria</taxon>
        <taxon>Bacillati</taxon>
        <taxon>Saganbacteria</taxon>
    </lineage>
</organism>
<evidence type="ECO:0000313" key="1">
    <source>
        <dbReference type="EMBL" id="OGC34441.1"/>
    </source>
</evidence>
<evidence type="ECO:0000313" key="2">
    <source>
        <dbReference type="Proteomes" id="UP000177309"/>
    </source>
</evidence>
<accession>A0A1F4TP04</accession>
<sequence>MRPDGDIKLNLKKACYLQPAGIEDRNNYSIASNERAFLDVLPLNKDYHFDNLAPLDWDKVFEILPMYGNKRMAKKAAEYHRVLKDKK</sequence>